<sequence length="241" mass="28415">MGKVYSKDEIIKMMKEAKSDMKNFYKKNFINYSGETSDTKEYYTEIIAEWLLDNFYLFDTIKMISRESSYNVKTHDGKIKDEKSNRKEEKIAMELFNISQKEGKKFYIIGKILDYQTPLKNKQGDEAGKIDLLAYNKDSDTGILRILELKKADSDETMLRCVLEAYTYLKIADKAKLLKDFGLPEDTIVKACPFVFFEGEQYKEMQEDRKYLKELMKKLDVDPIYLKEEYKIVGEKNNLKK</sequence>
<proteinExistence type="predicted"/>
<gene>
    <name evidence="1" type="ORF">CA836_04115</name>
</gene>
<protein>
    <submittedName>
        <fullName evidence="1">Uncharacterized protein</fullName>
    </submittedName>
</protein>
<accession>A0A2C6B462</accession>
<name>A0A2C6B462_FUSNP</name>
<evidence type="ECO:0000313" key="1">
    <source>
        <dbReference type="EMBL" id="PHH98980.1"/>
    </source>
</evidence>
<dbReference type="AlphaFoldDB" id="A0A2C6B462"/>
<comment type="caution">
    <text evidence="1">The sequence shown here is derived from an EMBL/GenBank/DDBJ whole genome shotgun (WGS) entry which is preliminary data.</text>
</comment>
<evidence type="ECO:0000313" key="2">
    <source>
        <dbReference type="Proteomes" id="UP000223525"/>
    </source>
</evidence>
<dbReference type="RefSeq" id="WP_099002590.1">
    <property type="nucleotide sequence ID" value="NZ_CP077146.1"/>
</dbReference>
<dbReference type="EMBL" id="NIRK01000001">
    <property type="protein sequence ID" value="PHH98980.1"/>
    <property type="molecule type" value="Genomic_DNA"/>
</dbReference>
<organism evidence="1 2">
    <name type="scientific">Fusobacterium nucleatum subsp. polymorphum</name>
    <name type="common">Fusobacterium polymorphum</name>
    <dbReference type="NCBI Taxonomy" id="76857"/>
    <lineage>
        <taxon>Bacteria</taxon>
        <taxon>Fusobacteriati</taxon>
        <taxon>Fusobacteriota</taxon>
        <taxon>Fusobacteriia</taxon>
        <taxon>Fusobacteriales</taxon>
        <taxon>Fusobacteriaceae</taxon>
        <taxon>Fusobacterium</taxon>
    </lineage>
</organism>
<dbReference type="Proteomes" id="UP000223525">
    <property type="component" value="Unassembled WGS sequence"/>
</dbReference>
<reference evidence="1 2" key="1">
    <citation type="submission" date="2017-06" db="EMBL/GenBank/DDBJ databases">
        <title>Draft genome sequence of Fusobacterium nucleatum subsp. polymorphum KCOM 1248 (=ChDC F113).</title>
        <authorList>
            <person name="Kook J.-K."/>
            <person name="Park S.-N."/>
            <person name="Lim Y.K."/>
            <person name="Roh H."/>
        </authorList>
    </citation>
    <scope>NUCLEOTIDE SEQUENCE [LARGE SCALE GENOMIC DNA]</scope>
    <source>
        <strain evidence="2">KCOM 1248 (ChDC F113)</strain>
    </source>
</reference>